<dbReference type="GeneID" id="29125348"/>
<name>A0A127AWB5_9CAUD</name>
<organism evidence="1 2">
    <name type="scientific">Bacillus phage SP-15</name>
    <dbReference type="NCBI Taxonomy" id="1792032"/>
    <lineage>
        <taxon>Viruses</taxon>
        <taxon>Duplodnaviria</taxon>
        <taxon>Heunggongvirae</taxon>
        <taxon>Uroviricota</taxon>
        <taxon>Caudoviricetes</taxon>
        <taxon>Thornevirus</taxon>
        <taxon>Thornevirus SP15</taxon>
    </lineage>
</organism>
<accession>A0A127AWB5</accession>
<evidence type="ECO:0000313" key="1">
    <source>
        <dbReference type="EMBL" id="AMM44979.1"/>
    </source>
</evidence>
<dbReference type="KEGG" id="vg:29125348"/>
<gene>
    <name evidence="1" type="ORF">SP15_181</name>
</gene>
<dbReference type="RefSeq" id="YP_009302568.1">
    <property type="nucleotide sequence ID" value="NC_031245.1"/>
</dbReference>
<evidence type="ECO:0000313" key="2">
    <source>
        <dbReference type="Proteomes" id="UP000203261"/>
    </source>
</evidence>
<protein>
    <submittedName>
        <fullName evidence="1">Uncharacterized protein</fullName>
    </submittedName>
</protein>
<reference evidence="1 2" key="1">
    <citation type="submission" date="2015-08" db="EMBL/GenBank/DDBJ databases">
        <authorList>
            <person name="Babu N.S."/>
            <person name="Beckwith C.J."/>
            <person name="Beseler K.G."/>
            <person name="Brison A."/>
            <person name="Carone J.V."/>
            <person name="Caskin T.P."/>
            <person name="Diamond M."/>
            <person name="Durham M.E."/>
            <person name="Foxe J.M."/>
            <person name="Go M."/>
            <person name="Henderson B.A."/>
            <person name="Jones I.B."/>
            <person name="McGettigan J.A."/>
            <person name="Micheletti S.J."/>
            <person name="Nasrallah M.E."/>
            <person name="Ortiz D."/>
            <person name="Piller C.R."/>
            <person name="Privatt S.R."/>
            <person name="Schneider S.L."/>
            <person name="Sharp S."/>
            <person name="Smith T.C."/>
            <person name="Stanton J.D."/>
            <person name="Ullery H.E."/>
            <person name="Wilson R.J."/>
            <person name="Serrano M.G."/>
            <person name="Buck G."/>
            <person name="Lee V."/>
            <person name="Wang Y."/>
            <person name="Carvalho R."/>
            <person name="Voegtly L."/>
            <person name="Shi R."/>
            <person name="Duckworth R."/>
            <person name="Johnson A."/>
            <person name="Loviza R."/>
            <person name="Walstead R."/>
            <person name="Shah Z."/>
            <person name="Kiflezghi M."/>
            <person name="Wade K."/>
            <person name="Ball S.L."/>
            <person name="Bradley K.W."/>
            <person name="Asai D.J."/>
            <person name="Bowman C.A."/>
            <person name="Russell D.A."/>
            <person name="Pope W.H."/>
            <person name="Jacobs-Sera D."/>
            <person name="Hendrix R.W."/>
            <person name="Hatfull G.F."/>
        </authorList>
    </citation>
    <scope>NUCLEOTIDE SEQUENCE [LARGE SCALE GENOMIC DNA]</scope>
</reference>
<dbReference type="EMBL" id="KT624200">
    <property type="protein sequence ID" value="AMM44979.1"/>
    <property type="molecule type" value="Genomic_DNA"/>
</dbReference>
<sequence>MGMKKTLKQLSHEIVDCMADINESSVSNESIVTRLGKISLKLDELVSSNTQQVPYITLWGNSREMSNLSRGESSYLSSQHIPGLNFQVSVPLSSIKMADEQFANTSATRYEVLPREEWD</sequence>
<proteinExistence type="predicted"/>
<keyword evidence="2" id="KW-1185">Reference proteome</keyword>
<dbReference type="Proteomes" id="UP000203261">
    <property type="component" value="Segment"/>
</dbReference>